<feature type="transmembrane region" description="Helical" evidence="1">
    <location>
        <begin position="117"/>
        <end position="139"/>
    </location>
</feature>
<dbReference type="RefSeq" id="WP_244357014.1">
    <property type="nucleotide sequence ID" value="NZ_JAJNNZ010000006.1"/>
</dbReference>
<sequence length="220" mass="24782">MKIVTKDDNFFFLLISLLSLFFISAVVHQYRDNAQTFVLMSLVLCMGVSIVGVHRKQAFYRSWYVILILVVVASGSLSLFQEVDLSLVTMSAMLFFLLAHTFSALKQVITPKEVTLNQIVGSICVYLLFGLSFAFIYLIQLELFNTPFNGLEHKPWLDNLFEVIYFSFITLTTVGFGDISPTLAIPKFFVFLEAITGSFYLAILVASLVSSHLSQKDAKK</sequence>
<reference evidence="3" key="1">
    <citation type="submission" date="2021-11" db="EMBL/GenBank/DDBJ databases">
        <title>Vibrio ZSDE26 sp. nov. and Vibrio ZSDZ34 sp. nov., isolated from coastal seawater in Qingdao.</title>
        <authorList>
            <person name="Zhang P."/>
        </authorList>
    </citation>
    <scope>NUCLEOTIDE SEQUENCE</scope>
    <source>
        <strain evidence="3">ZSDZ34</strain>
    </source>
</reference>
<keyword evidence="1" id="KW-0812">Transmembrane</keyword>
<keyword evidence="3" id="KW-0407">Ion channel</keyword>
<feature type="transmembrane region" description="Helical" evidence="1">
    <location>
        <begin position="188"/>
        <end position="210"/>
    </location>
</feature>
<keyword evidence="1" id="KW-1133">Transmembrane helix</keyword>
<dbReference type="Gene3D" id="1.10.287.70">
    <property type="match status" value="1"/>
</dbReference>
<feature type="transmembrane region" description="Helical" evidence="1">
    <location>
        <begin position="36"/>
        <end position="53"/>
    </location>
</feature>
<keyword evidence="3" id="KW-0813">Transport</keyword>
<evidence type="ECO:0000313" key="4">
    <source>
        <dbReference type="Proteomes" id="UP001139488"/>
    </source>
</evidence>
<dbReference type="InterPro" id="IPR013099">
    <property type="entry name" value="K_chnl_dom"/>
</dbReference>
<proteinExistence type="predicted"/>
<dbReference type="Proteomes" id="UP001139488">
    <property type="component" value="Unassembled WGS sequence"/>
</dbReference>
<feature type="transmembrane region" description="Helical" evidence="1">
    <location>
        <begin position="62"/>
        <end position="80"/>
    </location>
</feature>
<dbReference type="SUPFAM" id="SSF81324">
    <property type="entry name" value="Voltage-gated potassium channels"/>
    <property type="match status" value="1"/>
</dbReference>
<dbReference type="AlphaFoldDB" id="A0A9X2AW69"/>
<name>A0A9X2AW69_9VIBR</name>
<dbReference type="GO" id="GO:0034220">
    <property type="term" value="P:monoatomic ion transmembrane transport"/>
    <property type="evidence" value="ECO:0007669"/>
    <property type="project" value="UniProtKB-KW"/>
</dbReference>
<feature type="transmembrane region" description="Helical" evidence="1">
    <location>
        <begin position="12"/>
        <end position="30"/>
    </location>
</feature>
<feature type="transmembrane region" description="Helical" evidence="1">
    <location>
        <begin position="159"/>
        <end position="176"/>
    </location>
</feature>
<comment type="caution">
    <text evidence="3">The sequence shown here is derived from an EMBL/GenBank/DDBJ whole genome shotgun (WGS) entry which is preliminary data.</text>
</comment>
<keyword evidence="1" id="KW-0472">Membrane</keyword>
<accession>A0A9X2AW69</accession>
<evidence type="ECO:0000259" key="2">
    <source>
        <dbReference type="Pfam" id="PF07885"/>
    </source>
</evidence>
<keyword evidence="3" id="KW-0406">Ion transport</keyword>
<organism evidence="3 4">
    <name type="scientific">Vibrio gelatinilyticus</name>
    <dbReference type="NCBI Taxonomy" id="2893468"/>
    <lineage>
        <taxon>Bacteria</taxon>
        <taxon>Pseudomonadati</taxon>
        <taxon>Pseudomonadota</taxon>
        <taxon>Gammaproteobacteria</taxon>
        <taxon>Vibrionales</taxon>
        <taxon>Vibrionaceae</taxon>
        <taxon>Vibrio</taxon>
    </lineage>
</organism>
<dbReference type="Pfam" id="PF07885">
    <property type="entry name" value="Ion_trans_2"/>
    <property type="match status" value="1"/>
</dbReference>
<dbReference type="EMBL" id="JAJNNZ010000006">
    <property type="protein sequence ID" value="MCJ2377080.1"/>
    <property type="molecule type" value="Genomic_DNA"/>
</dbReference>
<feature type="domain" description="Potassium channel" evidence="2">
    <location>
        <begin position="126"/>
        <end position="209"/>
    </location>
</feature>
<protein>
    <submittedName>
        <fullName evidence="3">Potassium channel family protein</fullName>
    </submittedName>
</protein>
<gene>
    <name evidence="3" type="ORF">LNL84_09595</name>
</gene>
<keyword evidence="4" id="KW-1185">Reference proteome</keyword>
<feature type="transmembrane region" description="Helical" evidence="1">
    <location>
        <begin position="86"/>
        <end position="105"/>
    </location>
</feature>
<evidence type="ECO:0000256" key="1">
    <source>
        <dbReference type="SAM" id="Phobius"/>
    </source>
</evidence>
<evidence type="ECO:0000313" key="3">
    <source>
        <dbReference type="EMBL" id="MCJ2377080.1"/>
    </source>
</evidence>